<dbReference type="Proteomes" id="UP000034917">
    <property type="component" value="Unassembled WGS sequence"/>
</dbReference>
<evidence type="ECO:0000256" key="11">
    <source>
        <dbReference type="ARBA" id="ARBA00023136"/>
    </source>
</evidence>
<keyword evidence="5 14" id="KW-0138">CF(0)</keyword>
<comment type="function">
    <text evidence="14">Key component of the F(0) channel; it plays a direct role in translocation across the membrane. A homomeric c-ring of between 10-14 subunits forms the central stalk rotor element with the F(1) delta and epsilon subunits.</text>
</comment>
<evidence type="ECO:0000256" key="4">
    <source>
        <dbReference type="ARBA" id="ARBA00022475"/>
    </source>
</evidence>
<comment type="function">
    <text evidence="13 14">F(1)F(0) ATP synthase produces ATP from ADP in the presence of a proton or sodium gradient. F-type ATPases consist of two structural domains, F(1) containing the extramembraneous catalytic core and F(0) containing the membrane proton channel, linked together by a central stalk and a peripheral stalk. During catalysis, ATP synthesis in the catalytic domain of F(1) is coupled via a rotary mechanism of the central stalk subunits to proton translocation.</text>
</comment>
<evidence type="ECO:0000256" key="3">
    <source>
        <dbReference type="ARBA" id="ARBA00022448"/>
    </source>
</evidence>
<evidence type="ECO:0000256" key="1">
    <source>
        <dbReference type="ARBA" id="ARBA00004141"/>
    </source>
</evidence>
<dbReference type="AlphaFoldDB" id="A0A0G0GG56"/>
<dbReference type="InterPro" id="IPR002379">
    <property type="entry name" value="ATPase_proteolipid_c-like_dom"/>
</dbReference>
<comment type="similarity">
    <text evidence="2 14">Belongs to the ATPase C chain family.</text>
</comment>
<sequence>MDADAAKSISIALTMAIGALGPAIGIGLIGSKAMEALGRNPEAESSIRTAMILSIAFAEAVAIYALVVALILKFT</sequence>
<dbReference type="GO" id="GO:0046933">
    <property type="term" value="F:proton-transporting ATP synthase activity, rotational mechanism"/>
    <property type="evidence" value="ECO:0007669"/>
    <property type="project" value="UniProtKB-UniRule"/>
</dbReference>
<feature type="transmembrane region" description="Helical" evidence="14">
    <location>
        <begin position="50"/>
        <end position="72"/>
    </location>
</feature>
<evidence type="ECO:0000256" key="8">
    <source>
        <dbReference type="ARBA" id="ARBA00022989"/>
    </source>
</evidence>
<evidence type="ECO:0000256" key="12">
    <source>
        <dbReference type="ARBA" id="ARBA00023310"/>
    </source>
</evidence>
<keyword evidence="3 14" id="KW-0813">Transport</keyword>
<keyword evidence="10 14" id="KW-0446">Lipid-binding</keyword>
<dbReference type="PANTHER" id="PTHR10031:SF0">
    <property type="entry name" value="ATPASE PROTEIN 9"/>
    <property type="match status" value="1"/>
</dbReference>
<keyword evidence="11 14" id="KW-0472">Membrane</keyword>
<protein>
    <recommendedName>
        <fullName evidence="14">ATP synthase subunit c</fullName>
    </recommendedName>
    <alternativeName>
        <fullName evidence="14">ATP synthase F(0) sector subunit c</fullName>
    </alternativeName>
    <alternativeName>
        <fullName evidence="14">F-type ATPase subunit c</fullName>
        <shortName evidence="14">F-ATPase subunit c</shortName>
    </alternativeName>
    <alternativeName>
        <fullName evidence="14">Lipid-binding protein</fullName>
    </alternativeName>
</protein>
<proteinExistence type="inferred from homology"/>
<dbReference type="InterPro" id="IPR035921">
    <property type="entry name" value="F/V-ATP_Csub_sf"/>
</dbReference>
<keyword evidence="9 14" id="KW-0406">Ion transport</keyword>
<reference evidence="16 17" key="1">
    <citation type="journal article" date="2015" name="Nature">
        <title>rRNA introns, odd ribosomes, and small enigmatic genomes across a large radiation of phyla.</title>
        <authorList>
            <person name="Brown C.T."/>
            <person name="Hug L.A."/>
            <person name="Thomas B.C."/>
            <person name="Sharon I."/>
            <person name="Castelle C.J."/>
            <person name="Singh A."/>
            <person name="Wilkins M.J."/>
            <person name="Williams K.H."/>
            <person name="Banfield J.F."/>
        </authorList>
    </citation>
    <scope>NUCLEOTIDE SEQUENCE [LARGE SCALE GENOMIC DNA]</scope>
</reference>
<feature type="domain" description="V-ATPase proteolipid subunit C-like" evidence="15">
    <location>
        <begin position="9"/>
        <end position="72"/>
    </location>
</feature>
<evidence type="ECO:0000256" key="5">
    <source>
        <dbReference type="ARBA" id="ARBA00022547"/>
    </source>
</evidence>
<keyword evidence="7 14" id="KW-0375">Hydrogen ion transport</keyword>
<comment type="caution">
    <text evidence="16">The sequence shown here is derived from an EMBL/GenBank/DDBJ whole genome shotgun (WGS) entry which is preliminary data.</text>
</comment>
<dbReference type="PROSITE" id="PS00605">
    <property type="entry name" value="ATPASE_C"/>
    <property type="match status" value="1"/>
</dbReference>
<evidence type="ECO:0000256" key="14">
    <source>
        <dbReference type="HAMAP-Rule" id="MF_01396"/>
    </source>
</evidence>
<dbReference type="NCBIfam" id="TIGR01260">
    <property type="entry name" value="ATP_synt_c"/>
    <property type="match status" value="1"/>
</dbReference>
<dbReference type="Gene3D" id="1.20.20.10">
    <property type="entry name" value="F1F0 ATP synthase subunit C"/>
    <property type="match status" value="1"/>
</dbReference>
<evidence type="ECO:0000259" key="15">
    <source>
        <dbReference type="Pfam" id="PF00137"/>
    </source>
</evidence>
<evidence type="ECO:0000313" key="16">
    <source>
        <dbReference type="EMBL" id="KKQ25075.1"/>
    </source>
</evidence>
<dbReference type="Pfam" id="PF00137">
    <property type="entry name" value="ATP-synt_C"/>
    <property type="match status" value="1"/>
</dbReference>
<organism evidence="16 17">
    <name type="scientific">Candidatus Roizmanbacteria bacterium GW2011_GWC2_37_13</name>
    <dbReference type="NCBI Taxonomy" id="1618486"/>
    <lineage>
        <taxon>Bacteria</taxon>
        <taxon>Candidatus Roizmaniibacteriota</taxon>
    </lineage>
</organism>
<evidence type="ECO:0000256" key="9">
    <source>
        <dbReference type="ARBA" id="ARBA00023065"/>
    </source>
</evidence>
<name>A0A0G0GG56_9BACT</name>
<keyword evidence="6 14" id="KW-0812">Transmembrane</keyword>
<accession>A0A0G0GG56</accession>
<keyword evidence="8 14" id="KW-1133">Transmembrane helix</keyword>
<feature type="transmembrane region" description="Helical" evidence="14">
    <location>
        <begin position="12"/>
        <end position="30"/>
    </location>
</feature>
<dbReference type="EMBL" id="LBSV01000012">
    <property type="protein sequence ID" value="KKQ25075.1"/>
    <property type="molecule type" value="Genomic_DNA"/>
</dbReference>
<dbReference type="GO" id="GO:0008289">
    <property type="term" value="F:lipid binding"/>
    <property type="evidence" value="ECO:0007669"/>
    <property type="project" value="UniProtKB-KW"/>
</dbReference>
<dbReference type="HAMAP" id="MF_01396">
    <property type="entry name" value="ATP_synth_c_bact"/>
    <property type="match status" value="1"/>
</dbReference>
<dbReference type="InterPro" id="IPR000454">
    <property type="entry name" value="ATP_synth_F0_csu"/>
</dbReference>
<dbReference type="FunFam" id="1.20.20.10:FF:000004">
    <property type="entry name" value="ATP synthase subunit c"/>
    <property type="match status" value="1"/>
</dbReference>
<dbReference type="GO" id="GO:0045259">
    <property type="term" value="C:proton-transporting ATP synthase complex"/>
    <property type="evidence" value="ECO:0007669"/>
    <property type="project" value="UniProtKB-KW"/>
</dbReference>
<gene>
    <name evidence="14" type="primary">atpE</name>
    <name evidence="16" type="ORF">US40_C0012G0010</name>
</gene>
<keyword evidence="12 14" id="KW-0066">ATP synthesis</keyword>
<dbReference type="SUPFAM" id="SSF81333">
    <property type="entry name" value="F1F0 ATP synthase subunit C"/>
    <property type="match status" value="1"/>
</dbReference>
<keyword evidence="4 14" id="KW-1003">Cell membrane</keyword>
<dbReference type="GO" id="GO:0005886">
    <property type="term" value="C:plasma membrane"/>
    <property type="evidence" value="ECO:0007669"/>
    <property type="project" value="UniProtKB-SubCell"/>
</dbReference>
<evidence type="ECO:0000256" key="6">
    <source>
        <dbReference type="ARBA" id="ARBA00022692"/>
    </source>
</evidence>
<evidence type="ECO:0000256" key="13">
    <source>
        <dbReference type="ARBA" id="ARBA00025198"/>
    </source>
</evidence>
<dbReference type="CDD" id="cd18121">
    <property type="entry name" value="ATP-synt_Fo_c"/>
    <property type="match status" value="1"/>
</dbReference>
<dbReference type="GO" id="GO:0033177">
    <property type="term" value="C:proton-transporting two-sector ATPase complex, proton-transporting domain"/>
    <property type="evidence" value="ECO:0007669"/>
    <property type="project" value="InterPro"/>
</dbReference>
<feature type="site" description="Reversibly protonated during proton transport" evidence="14">
    <location>
        <position position="59"/>
    </location>
</feature>
<evidence type="ECO:0000313" key="17">
    <source>
        <dbReference type="Proteomes" id="UP000034917"/>
    </source>
</evidence>
<dbReference type="PANTHER" id="PTHR10031">
    <property type="entry name" value="ATP SYNTHASE LIPID-BINDING PROTEIN, MITOCHONDRIAL"/>
    <property type="match status" value="1"/>
</dbReference>
<dbReference type="InterPro" id="IPR038662">
    <property type="entry name" value="ATP_synth_F0_csu_sf"/>
</dbReference>
<evidence type="ECO:0000256" key="7">
    <source>
        <dbReference type="ARBA" id="ARBA00022781"/>
    </source>
</evidence>
<evidence type="ECO:0000256" key="10">
    <source>
        <dbReference type="ARBA" id="ARBA00023121"/>
    </source>
</evidence>
<dbReference type="PRINTS" id="PR00124">
    <property type="entry name" value="ATPASEC"/>
</dbReference>
<evidence type="ECO:0000256" key="2">
    <source>
        <dbReference type="ARBA" id="ARBA00006704"/>
    </source>
</evidence>
<dbReference type="InterPro" id="IPR005953">
    <property type="entry name" value="ATP_synth_csu_bac/chlpt"/>
</dbReference>
<comment type="subcellular location">
    <subcellularLocation>
        <location evidence="14">Cell membrane</location>
        <topology evidence="14">Multi-pass membrane protein</topology>
    </subcellularLocation>
    <subcellularLocation>
        <location evidence="1">Membrane</location>
        <topology evidence="1">Multi-pass membrane protein</topology>
    </subcellularLocation>
</comment>
<dbReference type="InterPro" id="IPR020537">
    <property type="entry name" value="ATP_synth_F0_csu_DDCD_BS"/>
</dbReference>